<gene>
    <name evidence="1" type="ORF">M8C21_009188</name>
</gene>
<sequence length="89" mass="10143">PEKTTSTQAARIRREKKKTDRVITTVTVVIIDLTRFIHNPAAIFNCSVHHRHRQIVTDCVDCRGGCPVVKGSKWTATKGIHMEEHKPWV</sequence>
<feature type="non-terminal residue" evidence="1">
    <location>
        <position position="1"/>
    </location>
</feature>
<accession>A0AAD5D459</accession>
<comment type="caution">
    <text evidence="1">The sequence shown here is derived from an EMBL/GenBank/DDBJ whole genome shotgun (WGS) entry which is preliminary data.</text>
</comment>
<dbReference type="Proteomes" id="UP001206925">
    <property type="component" value="Unassembled WGS sequence"/>
</dbReference>
<protein>
    <submittedName>
        <fullName evidence="1">Uncharacterized protein</fullName>
    </submittedName>
</protein>
<dbReference type="EMBL" id="JAMZMK010005825">
    <property type="protein sequence ID" value="KAI7751746.1"/>
    <property type="molecule type" value="Genomic_DNA"/>
</dbReference>
<evidence type="ECO:0000313" key="1">
    <source>
        <dbReference type="EMBL" id="KAI7751746.1"/>
    </source>
</evidence>
<name>A0AAD5D459_AMBAR</name>
<dbReference type="AlphaFoldDB" id="A0AAD5D459"/>
<reference evidence="1" key="1">
    <citation type="submission" date="2022-06" db="EMBL/GenBank/DDBJ databases">
        <title>Uncovering the hologenomic basis of an extraordinary plant invasion.</title>
        <authorList>
            <person name="Bieker V.C."/>
            <person name="Martin M.D."/>
            <person name="Gilbert T."/>
            <person name="Hodgins K."/>
            <person name="Battlay P."/>
            <person name="Petersen B."/>
            <person name="Wilson J."/>
        </authorList>
    </citation>
    <scope>NUCLEOTIDE SEQUENCE</scope>
    <source>
        <strain evidence="1">AA19_3_7</strain>
        <tissue evidence="1">Leaf</tissue>
    </source>
</reference>
<keyword evidence="2" id="KW-1185">Reference proteome</keyword>
<organism evidence="1 2">
    <name type="scientific">Ambrosia artemisiifolia</name>
    <name type="common">Common ragweed</name>
    <dbReference type="NCBI Taxonomy" id="4212"/>
    <lineage>
        <taxon>Eukaryota</taxon>
        <taxon>Viridiplantae</taxon>
        <taxon>Streptophyta</taxon>
        <taxon>Embryophyta</taxon>
        <taxon>Tracheophyta</taxon>
        <taxon>Spermatophyta</taxon>
        <taxon>Magnoliopsida</taxon>
        <taxon>eudicotyledons</taxon>
        <taxon>Gunneridae</taxon>
        <taxon>Pentapetalae</taxon>
        <taxon>asterids</taxon>
        <taxon>campanulids</taxon>
        <taxon>Asterales</taxon>
        <taxon>Asteraceae</taxon>
        <taxon>Asteroideae</taxon>
        <taxon>Heliantheae alliance</taxon>
        <taxon>Heliantheae</taxon>
        <taxon>Ambrosia</taxon>
    </lineage>
</organism>
<proteinExistence type="predicted"/>
<evidence type="ECO:0000313" key="2">
    <source>
        <dbReference type="Proteomes" id="UP001206925"/>
    </source>
</evidence>